<dbReference type="Gene3D" id="3.40.190.10">
    <property type="entry name" value="Periplasmic binding protein-like II"/>
    <property type="match status" value="1"/>
</dbReference>
<dbReference type="InterPro" id="IPR019594">
    <property type="entry name" value="Glu/Gly-bd"/>
</dbReference>
<dbReference type="SMART" id="SM00079">
    <property type="entry name" value="PBPe"/>
    <property type="match status" value="1"/>
</dbReference>
<dbReference type="GO" id="GO:0015276">
    <property type="term" value="F:ligand-gated monoatomic ion channel activity"/>
    <property type="evidence" value="ECO:0007669"/>
    <property type="project" value="InterPro"/>
</dbReference>
<evidence type="ECO:0000256" key="4">
    <source>
        <dbReference type="ARBA" id="ARBA00022989"/>
    </source>
</evidence>
<evidence type="ECO:0000256" key="10">
    <source>
        <dbReference type="ARBA" id="ARBA00023303"/>
    </source>
</evidence>
<dbReference type="InterPro" id="IPR001828">
    <property type="entry name" value="ANF_lig-bd_rcpt"/>
</dbReference>
<dbReference type="PRINTS" id="PR01176">
    <property type="entry name" value="GABABRECEPTR"/>
</dbReference>
<keyword evidence="9" id="KW-1071">Ligand-gated ion channel</keyword>
<evidence type="ECO:0000256" key="9">
    <source>
        <dbReference type="ARBA" id="ARBA00023286"/>
    </source>
</evidence>
<dbReference type="PANTHER" id="PTHR34836">
    <property type="entry name" value="OS06G0188250 PROTEIN"/>
    <property type="match status" value="1"/>
</dbReference>
<dbReference type="EMBL" id="BPVZ01000038">
    <property type="protein sequence ID" value="GKV13331.1"/>
    <property type="molecule type" value="Genomic_DNA"/>
</dbReference>
<evidence type="ECO:0000313" key="15">
    <source>
        <dbReference type="Proteomes" id="UP001054252"/>
    </source>
</evidence>
<evidence type="ECO:0000256" key="8">
    <source>
        <dbReference type="ARBA" id="ARBA00023180"/>
    </source>
</evidence>
<dbReference type="CDD" id="cd19990">
    <property type="entry name" value="PBP1_GABAb_receptor_plant"/>
    <property type="match status" value="1"/>
</dbReference>
<evidence type="ECO:0000256" key="6">
    <source>
        <dbReference type="ARBA" id="ARBA00023136"/>
    </source>
</evidence>
<dbReference type="FunFam" id="3.40.190.10:FF:000054">
    <property type="entry name" value="Glutamate receptor"/>
    <property type="match status" value="1"/>
</dbReference>
<feature type="signal peptide" evidence="12">
    <location>
        <begin position="1"/>
        <end position="24"/>
    </location>
</feature>
<evidence type="ECO:0000256" key="1">
    <source>
        <dbReference type="ARBA" id="ARBA00004141"/>
    </source>
</evidence>
<dbReference type="GO" id="GO:0016020">
    <property type="term" value="C:membrane"/>
    <property type="evidence" value="ECO:0007669"/>
    <property type="project" value="UniProtKB-SubCell"/>
</dbReference>
<dbReference type="GO" id="GO:0004930">
    <property type="term" value="F:G protein-coupled receptor activity"/>
    <property type="evidence" value="ECO:0007669"/>
    <property type="project" value="InterPro"/>
</dbReference>
<keyword evidence="4 11" id="KW-1133">Transmembrane helix</keyword>
<evidence type="ECO:0000256" key="12">
    <source>
        <dbReference type="SAM" id="SignalP"/>
    </source>
</evidence>
<dbReference type="Pfam" id="PF10613">
    <property type="entry name" value="Lig_chan-Glu_bd"/>
    <property type="match status" value="1"/>
</dbReference>
<evidence type="ECO:0000256" key="3">
    <source>
        <dbReference type="ARBA" id="ARBA00022692"/>
    </source>
</evidence>
<dbReference type="Gene3D" id="3.40.50.2300">
    <property type="match status" value="2"/>
</dbReference>
<accession>A0AAV5JQV8</accession>
<protein>
    <recommendedName>
        <fullName evidence="13">Ionotropic glutamate receptor C-terminal domain-containing protein</fullName>
    </recommendedName>
</protein>
<dbReference type="InterPro" id="IPR015683">
    <property type="entry name" value="Ionotropic_Glu_rcpt"/>
</dbReference>
<organism evidence="14 15">
    <name type="scientific">Rubroshorea leprosula</name>
    <dbReference type="NCBI Taxonomy" id="152421"/>
    <lineage>
        <taxon>Eukaryota</taxon>
        <taxon>Viridiplantae</taxon>
        <taxon>Streptophyta</taxon>
        <taxon>Embryophyta</taxon>
        <taxon>Tracheophyta</taxon>
        <taxon>Spermatophyta</taxon>
        <taxon>Magnoliopsida</taxon>
        <taxon>eudicotyledons</taxon>
        <taxon>Gunneridae</taxon>
        <taxon>Pentapetalae</taxon>
        <taxon>rosids</taxon>
        <taxon>malvids</taxon>
        <taxon>Malvales</taxon>
        <taxon>Dipterocarpaceae</taxon>
        <taxon>Rubroshorea</taxon>
    </lineage>
</organism>
<keyword evidence="2" id="KW-0813">Transport</keyword>
<proteinExistence type="predicted"/>
<keyword evidence="5" id="KW-0406">Ion transport</keyword>
<keyword evidence="7" id="KW-0675">Receptor</keyword>
<keyword evidence="15" id="KW-1185">Reference proteome</keyword>
<keyword evidence="8" id="KW-0325">Glycoprotein</keyword>
<comment type="caution">
    <text evidence="14">The sequence shown here is derived from an EMBL/GenBank/DDBJ whole genome shotgun (WGS) entry which is preliminary data.</text>
</comment>
<evidence type="ECO:0000256" key="2">
    <source>
        <dbReference type="ARBA" id="ARBA00022448"/>
    </source>
</evidence>
<feature type="transmembrane region" description="Helical" evidence="11">
    <location>
        <begin position="587"/>
        <end position="607"/>
    </location>
</feature>
<feature type="domain" description="Ionotropic glutamate receptor C-terminal" evidence="13">
    <location>
        <begin position="468"/>
        <end position="628"/>
    </location>
</feature>
<dbReference type="Proteomes" id="UP001054252">
    <property type="component" value="Unassembled WGS sequence"/>
</dbReference>
<keyword evidence="12" id="KW-0732">Signal</keyword>
<evidence type="ECO:0000256" key="11">
    <source>
        <dbReference type="SAM" id="Phobius"/>
    </source>
</evidence>
<evidence type="ECO:0000259" key="13">
    <source>
        <dbReference type="SMART" id="SM00079"/>
    </source>
</evidence>
<reference evidence="14 15" key="1">
    <citation type="journal article" date="2021" name="Commun. Biol.">
        <title>The genome of Shorea leprosula (Dipterocarpaceae) highlights the ecological relevance of drought in aseasonal tropical rainforests.</title>
        <authorList>
            <person name="Ng K.K.S."/>
            <person name="Kobayashi M.J."/>
            <person name="Fawcett J.A."/>
            <person name="Hatakeyama M."/>
            <person name="Paape T."/>
            <person name="Ng C.H."/>
            <person name="Ang C.C."/>
            <person name="Tnah L.H."/>
            <person name="Lee C.T."/>
            <person name="Nishiyama T."/>
            <person name="Sese J."/>
            <person name="O'Brien M.J."/>
            <person name="Copetti D."/>
            <person name="Mohd Noor M.I."/>
            <person name="Ong R.C."/>
            <person name="Putra M."/>
            <person name="Sireger I.Z."/>
            <person name="Indrioko S."/>
            <person name="Kosugi Y."/>
            <person name="Izuno A."/>
            <person name="Isagi Y."/>
            <person name="Lee S.L."/>
            <person name="Shimizu K.K."/>
        </authorList>
    </citation>
    <scope>NUCLEOTIDE SEQUENCE [LARGE SCALE GENOMIC DNA]</scope>
    <source>
        <strain evidence="14">214</strain>
    </source>
</reference>
<dbReference type="Pfam" id="PF01094">
    <property type="entry name" value="ANF_receptor"/>
    <property type="match status" value="1"/>
</dbReference>
<dbReference type="SUPFAM" id="SSF53822">
    <property type="entry name" value="Periplasmic binding protein-like I"/>
    <property type="match status" value="1"/>
</dbReference>
<dbReference type="InterPro" id="IPR001320">
    <property type="entry name" value="Iontro_rcpt_C"/>
</dbReference>
<dbReference type="PANTHER" id="PTHR34836:SF7">
    <property type="entry name" value="RECEPTOR LIGAND BINDING REGION DOMAIN-CONTAINING PROTEIN"/>
    <property type="match status" value="1"/>
</dbReference>
<keyword evidence="6 11" id="KW-0472">Membrane</keyword>
<dbReference type="Gene3D" id="1.10.287.70">
    <property type="match status" value="1"/>
</dbReference>
<dbReference type="InterPro" id="IPR028082">
    <property type="entry name" value="Peripla_BP_I"/>
</dbReference>
<dbReference type="InterPro" id="IPR000337">
    <property type="entry name" value="GPCR_3"/>
</dbReference>
<name>A0AAV5JQV8_9ROSI</name>
<gene>
    <name evidence="14" type="ORF">SLEP1_g24355</name>
</gene>
<keyword evidence="10" id="KW-0407">Ion channel</keyword>
<dbReference type="FunFam" id="3.40.50.2300:FF:000081">
    <property type="entry name" value="Glutamate receptor"/>
    <property type="match status" value="1"/>
</dbReference>
<keyword evidence="3 11" id="KW-0812">Transmembrane</keyword>
<dbReference type="SUPFAM" id="SSF53850">
    <property type="entry name" value="Periplasmic binding protein-like II"/>
    <property type="match status" value="1"/>
</dbReference>
<dbReference type="InterPro" id="IPR044440">
    <property type="entry name" value="GABAb_receptor_plant_PBP1"/>
</dbReference>
<evidence type="ECO:0000256" key="5">
    <source>
        <dbReference type="ARBA" id="ARBA00023065"/>
    </source>
</evidence>
<dbReference type="AlphaFoldDB" id="A0AAV5JQV8"/>
<evidence type="ECO:0000256" key="7">
    <source>
        <dbReference type="ARBA" id="ARBA00023170"/>
    </source>
</evidence>
<dbReference type="PRINTS" id="PR00248">
    <property type="entry name" value="GPCRMGR"/>
</dbReference>
<sequence>MGHLGVLWLFILVKWVFLSSLVCCKKPDVVNIGAIFTFNSVIGRAAKLAMETAVDDVNANPGIMNGTKLRLIMQDANCSVFLGSTEAFQIIEKEVAAIIGPQSSAIAHMISVIANGLQVPLVSFAATDPTLSSLQFPYFVRTTQSDSYQMAAMADLIEFYGWKEIIAIFIDDDYGRNGISALGDQLVKKMAKISHKLPLPVGFGQNDIIDLLNKSKFLSPRVYVVHVNLDPRLRIFTIANKLQMMTSNYVWLATDWLSTTLDSFSTMNHISFHVLQGVVGLRQHIPESNKKKDFVSRWRKLQQKGLASSAVNSYGFFAYDTVWAVAHSIDKFIRDGNNFTFSFSDKLVDKKSIEMQLNTLKVFDNGDVLLKKLLQTNFSGLSGQVYFSSDQNIASGDYDVINIDGMAVRTVGYWSNQSGFSVLPPEVLKMGQNNFSSAEQKLQEVTWPGGNTERPRGWEIASNERPLRIVVPYRVSFVEFVTKVHDSHKIQGYCIEVFTEAKKLVPYYVPYRFELFGDGQSNPNYYQLVKMVSNDVFDAAVGDIAIVKDRTKIVDFSQPYIGTGLVIVAPINNAKSSAWVFLQPFTVQMWGVTASAFVVIAVVIWILEHRVNDAFRGPPKRQLITMFL</sequence>
<evidence type="ECO:0000313" key="14">
    <source>
        <dbReference type="EMBL" id="GKV13331.1"/>
    </source>
</evidence>
<feature type="chain" id="PRO_5043585271" description="Ionotropic glutamate receptor C-terminal domain-containing protein" evidence="12">
    <location>
        <begin position="25"/>
        <end position="628"/>
    </location>
</feature>
<comment type="subcellular location">
    <subcellularLocation>
        <location evidence="1">Membrane</location>
        <topology evidence="1">Multi-pass membrane protein</topology>
    </subcellularLocation>
</comment>